<dbReference type="Proteomes" id="UP000198995">
    <property type="component" value="Unassembled WGS sequence"/>
</dbReference>
<sequence length="113" mass="12101">MKSFIVRLGAFALALYLTATLVDGIYFDSIAAVIMAAVVLSILNAILRPILILLTLPVNILTLGLFTFVVNGLMLKITSFLVPDMAVSGFWTATLGALILTVISSIITWVVSE</sequence>
<keyword evidence="1" id="KW-1133">Transmembrane helix</keyword>
<organism evidence="2 3">
    <name type="scientific">Peptococcus niger</name>
    <dbReference type="NCBI Taxonomy" id="2741"/>
    <lineage>
        <taxon>Bacteria</taxon>
        <taxon>Bacillati</taxon>
        <taxon>Bacillota</taxon>
        <taxon>Clostridia</taxon>
        <taxon>Eubacteriales</taxon>
        <taxon>Peptococcaceae</taxon>
        <taxon>Peptococcus</taxon>
    </lineage>
</organism>
<dbReference type="EMBL" id="FNAF01000006">
    <property type="protein sequence ID" value="SDD73398.1"/>
    <property type="molecule type" value="Genomic_DNA"/>
</dbReference>
<dbReference type="STRING" id="2741.SAMN04489866_10657"/>
<dbReference type="PANTHER" id="PTHR37309">
    <property type="entry name" value="SLR0284 PROTEIN"/>
    <property type="match status" value="1"/>
</dbReference>
<feature type="transmembrane region" description="Helical" evidence="1">
    <location>
        <begin position="90"/>
        <end position="111"/>
    </location>
</feature>
<keyword evidence="3" id="KW-1185">Reference proteome</keyword>
<name>A0A1G6X5I7_PEPNI</name>
<feature type="transmembrane region" description="Helical" evidence="1">
    <location>
        <begin position="51"/>
        <end position="70"/>
    </location>
</feature>
<dbReference type="Pfam" id="PF04020">
    <property type="entry name" value="Phage_holin_4_2"/>
    <property type="match status" value="1"/>
</dbReference>
<gene>
    <name evidence="2" type="ORF">SAMN04489866_10657</name>
</gene>
<dbReference type="InterPro" id="IPR007165">
    <property type="entry name" value="Phage_holin_4_2"/>
</dbReference>
<dbReference type="RefSeq" id="WP_091791837.1">
    <property type="nucleotide sequence ID" value="NZ_FNAF01000006.1"/>
</dbReference>
<keyword evidence="1" id="KW-0472">Membrane</keyword>
<dbReference type="PANTHER" id="PTHR37309:SF1">
    <property type="entry name" value="SLR0284 PROTEIN"/>
    <property type="match status" value="1"/>
</dbReference>
<evidence type="ECO:0000313" key="3">
    <source>
        <dbReference type="Proteomes" id="UP000198995"/>
    </source>
</evidence>
<accession>A0A1G6X5I7</accession>
<protein>
    <submittedName>
        <fullName evidence="2">Putative membrane protein</fullName>
    </submittedName>
</protein>
<feature type="transmembrane region" description="Helical" evidence="1">
    <location>
        <begin position="29"/>
        <end position="46"/>
    </location>
</feature>
<dbReference type="AlphaFoldDB" id="A0A1G6X5I7"/>
<reference evidence="2 3" key="1">
    <citation type="submission" date="2016-10" db="EMBL/GenBank/DDBJ databases">
        <authorList>
            <person name="de Groot N.N."/>
        </authorList>
    </citation>
    <scope>NUCLEOTIDE SEQUENCE [LARGE SCALE GENOMIC DNA]</scope>
    <source>
        <strain evidence="2 3">DSM 20475</strain>
    </source>
</reference>
<proteinExistence type="predicted"/>
<evidence type="ECO:0000313" key="2">
    <source>
        <dbReference type="EMBL" id="SDD73398.1"/>
    </source>
</evidence>
<keyword evidence="1" id="KW-0812">Transmembrane</keyword>
<evidence type="ECO:0000256" key="1">
    <source>
        <dbReference type="SAM" id="Phobius"/>
    </source>
</evidence>
<dbReference type="OrthoDB" id="7205479at2"/>